<organism evidence="1">
    <name type="scientific">marine metagenome</name>
    <dbReference type="NCBI Taxonomy" id="408172"/>
    <lineage>
        <taxon>unclassified sequences</taxon>
        <taxon>metagenomes</taxon>
        <taxon>ecological metagenomes</taxon>
    </lineage>
</organism>
<sequence>NVYSIDQILEVREIVNKFADNQGQKESHFNAEAKAANTIHLQQRVWNLFAKGKVFSDLITHDIIFNLMSKFLGTEFTCGSYCASRLLPGAAGQEPHIDYPYWDYYNKETFPMGINSSFPQNCQLTIPLDPFSALSGATAYYPGSQQNLHYPKQDDDFSNLKQMLADPGDLVFFNGNCWHGAMPNKSDHQRAALLIEFLPKYVKPVEDLVSNLDHDFHKTCSERVQQLLGFKYSYP</sequence>
<feature type="non-terminal residue" evidence="1">
    <location>
        <position position="235"/>
    </location>
</feature>
<dbReference type="AlphaFoldDB" id="A0A383DJ32"/>
<dbReference type="Pfam" id="PF05721">
    <property type="entry name" value="PhyH"/>
    <property type="match status" value="1"/>
</dbReference>
<dbReference type="InterPro" id="IPR008775">
    <property type="entry name" value="Phytyl_CoA_dOase-like"/>
</dbReference>
<evidence type="ECO:0000313" key="1">
    <source>
        <dbReference type="EMBL" id="SVE44431.1"/>
    </source>
</evidence>
<dbReference type="EMBL" id="UINC01217712">
    <property type="protein sequence ID" value="SVE44431.1"/>
    <property type="molecule type" value="Genomic_DNA"/>
</dbReference>
<gene>
    <name evidence="1" type="ORF">METZ01_LOCUS497285</name>
</gene>
<name>A0A383DJ32_9ZZZZ</name>
<evidence type="ECO:0008006" key="2">
    <source>
        <dbReference type="Google" id="ProtNLM"/>
    </source>
</evidence>
<proteinExistence type="predicted"/>
<dbReference type="Gene3D" id="2.60.120.620">
    <property type="entry name" value="q2cbj1_9rhob like domain"/>
    <property type="match status" value="1"/>
</dbReference>
<protein>
    <recommendedName>
        <fullName evidence="2">Phytanoyl-CoA dioxygenase</fullName>
    </recommendedName>
</protein>
<dbReference type="SUPFAM" id="SSF51197">
    <property type="entry name" value="Clavaminate synthase-like"/>
    <property type="match status" value="1"/>
</dbReference>
<accession>A0A383DJ32</accession>
<reference evidence="1" key="1">
    <citation type="submission" date="2018-05" db="EMBL/GenBank/DDBJ databases">
        <authorList>
            <person name="Lanie J.A."/>
            <person name="Ng W.-L."/>
            <person name="Kazmierczak K.M."/>
            <person name="Andrzejewski T.M."/>
            <person name="Davidsen T.M."/>
            <person name="Wayne K.J."/>
            <person name="Tettelin H."/>
            <person name="Glass J.I."/>
            <person name="Rusch D."/>
            <person name="Podicherti R."/>
            <person name="Tsui H.-C.T."/>
            <person name="Winkler M.E."/>
        </authorList>
    </citation>
    <scope>NUCLEOTIDE SEQUENCE</scope>
</reference>
<feature type="non-terminal residue" evidence="1">
    <location>
        <position position="1"/>
    </location>
</feature>